<keyword evidence="2" id="KW-1185">Reference proteome</keyword>
<dbReference type="Proteomes" id="UP001054945">
    <property type="component" value="Unassembled WGS sequence"/>
</dbReference>
<organism evidence="1 2">
    <name type="scientific">Caerostris extrusa</name>
    <name type="common">Bark spider</name>
    <name type="synonym">Caerostris bankana</name>
    <dbReference type="NCBI Taxonomy" id="172846"/>
    <lineage>
        <taxon>Eukaryota</taxon>
        <taxon>Metazoa</taxon>
        <taxon>Ecdysozoa</taxon>
        <taxon>Arthropoda</taxon>
        <taxon>Chelicerata</taxon>
        <taxon>Arachnida</taxon>
        <taxon>Araneae</taxon>
        <taxon>Araneomorphae</taxon>
        <taxon>Entelegynae</taxon>
        <taxon>Araneoidea</taxon>
        <taxon>Araneidae</taxon>
        <taxon>Caerostris</taxon>
    </lineage>
</organism>
<dbReference type="EMBL" id="BPLR01000932">
    <property type="protein sequence ID" value="GIY98533.1"/>
    <property type="molecule type" value="Genomic_DNA"/>
</dbReference>
<accession>A0AAV4XVB7</accession>
<gene>
    <name evidence="1" type="ORF">CEXT_232291</name>
</gene>
<comment type="caution">
    <text evidence="1">The sequence shown here is derived from an EMBL/GenBank/DDBJ whole genome shotgun (WGS) entry which is preliminary data.</text>
</comment>
<evidence type="ECO:0000313" key="1">
    <source>
        <dbReference type="EMBL" id="GIY98533.1"/>
    </source>
</evidence>
<protein>
    <submittedName>
        <fullName evidence="1">Uncharacterized protein</fullName>
    </submittedName>
</protein>
<sequence length="99" mass="11415">MVVGTPAAGHRYVHFGIDQQAWRYVLWVPVSLELYSPINNNFYSAKAQLSTYSSSEYIKGKITAAFQDHIEKVYMKCRQNPMRFSITYASLPIMLSFLQ</sequence>
<dbReference type="AlphaFoldDB" id="A0AAV4XVB7"/>
<reference evidence="1 2" key="1">
    <citation type="submission" date="2021-06" db="EMBL/GenBank/DDBJ databases">
        <title>Caerostris extrusa draft genome.</title>
        <authorList>
            <person name="Kono N."/>
            <person name="Arakawa K."/>
        </authorList>
    </citation>
    <scope>NUCLEOTIDE SEQUENCE [LARGE SCALE GENOMIC DNA]</scope>
</reference>
<name>A0AAV4XVB7_CAEEX</name>
<evidence type="ECO:0000313" key="2">
    <source>
        <dbReference type="Proteomes" id="UP001054945"/>
    </source>
</evidence>
<proteinExistence type="predicted"/>